<name>A0A3S1BJE0_ELYCH</name>
<evidence type="ECO:0000313" key="2">
    <source>
        <dbReference type="EMBL" id="RUS82224.1"/>
    </source>
</evidence>
<organism evidence="2 3">
    <name type="scientific">Elysia chlorotica</name>
    <name type="common">Eastern emerald elysia</name>
    <name type="synonym">Sea slug</name>
    <dbReference type="NCBI Taxonomy" id="188477"/>
    <lineage>
        <taxon>Eukaryota</taxon>
        <taxon>Metazoa</taxon>
        <taxon>Spiralia</taxon>
        <taxon>Lophotrochozoa</taxon>
        <taxon>Mollusca</taxon>
        <taxon>Gastropoda</taxon>
        <taxon>Heterobranchia</taxon>
        <taxon>Euthyneura</taxon>
        <taxon>Panpulmonata</taxon>
        <taxon>Sacoglossa</taxon>
        <taxon>Placobranchoidea</taxon>
        <taxon>Plakobranchidae</taxon>
        <taxon>Elysia</taxon>
    </lineage>
</organism>
<feature type="compositionally biased region" description="Low complexity" evidence="1">
    <location>
        <begin position="497"/>
        <end position="518"/>
    </location>
</feature>
<feature type="compositionally biased region" description="Low complexity" evidence="1">
    <location>
        <begin position="1"/>
        <end position="17"/>
    </location>
</feature>
<evidence type="ECO:0000256" key="1">
    <source>
        <dbReference type="SAM" id="MobiDB-lite"/>
    </source>
</evidence>
<feature type="compositionally biased region" description="Basic and acidic residues" evidence="1">
    <location>
        <begin position="379"/>
        <end position="391"/>
    </location>
</feature>
<feature type="region of interest" description="Disordered" evidence="1">
    <location>
        <begin position="1"/>
        <end position="80"/>
    </location>
</feature>
<feature type="compositionally biased region" description="Basic and acidic residues" evidence="1">
    <location>
        <begin position="220"/>
        <end position="232"/>
    </location>
</feature>
<keyword evidence="3" id="KW-1185">Reference proteome</keyword>
<feature type="compositionally biased region" description="Polar residues" evidence="1">
    <location>
        <begin position="145"/>
        <end position="181"/>
    </location>
</feature>
<dbReference type="EMBL" id="RQTK01000296">
    <property type="protein sequence ID" value="RUS82224.1"/>
    <property type="molecule type" value="Genomic_DNA"/>
</dbReference>
<sequence>SFVSASLRSSVSATRTSGSTYQQRQPRDDTVRIAVGAGESSDPLNNSPVGLAGSDAPLHSQLGQHASPNSNPVTERPSDSEFTISNRAGAVLIHSKSHAVKGDQTYIDLDLDSEVVESETGCCVTPPEDYDCDTGQDYSERLKTRSNQQTPVDINPQSRPGINSALRSSPRSRNKSGATKTAGNVTFVEEITVFSSRSNSLASLSGLVDYVPAYSSNDSTQKEKEVSKDAKSIRRSRSFNIRSLISAKWTGLRHNTASTPRVASGGNSKDNPSIQINKREESPVSSVPRKSKNSSTNKIKDKKKRTRYLSEPVDIDAFNKRYFLNNPDAKDSAENLSSTPPRDFDSDDSVTPEASAVFTQNGQLSLRARADRSLTGTQHHLDAVFPRERSHSQGSARSAPNSARTSKEKRNSQVRFKTDSFLDLRTVPVSDYTYEVKETLFVHEIQGNSTKESSGSENNGNNAARLTGSAGPDLTAILSGKNNTERTPSSVRGESVTNSATITSKSSASSTSKMLSSNNHDHEILPYSHGGTNGTKSSGSNSLLRSRGLFSSTPSLFSKSSPEEKFWKKELKKEKEQKKKMEEERKKFEKEVKKEEKRRKKVERKAATLTARTVPRDWNYVSRPIESVYMRPRLQMRAVPIDYQDDPRIPPPHQAPPPRPVPPGHPSHGAQLYAMSSVALKGGGGYGLYASTPDLARVEQVYGTAHRRPIQPHVAHYAAPYGYTRFPHREQLPRVVLLHRSSEGYGFVLRGAKSKLPTGGGFNDFAPTAEYPAL</sequence>
<feature type="region of interest" description="Disordered" evidence="1">
    <location>
        <begin position="575"/>
        <end position="604"/>
    </location>
</feature>
<feature type="non-terminal residue" evidence="2">
    <location>
        <position position="774"/>
    </location>
</feature>
<feature type="compositionally biased region" description="Low complexity" evidence="1">
    <location>
        <begin position="447"/>
        <end position="462"/>
    </location>
</feature>
<accession>A0A3S1BJE0</accession>
<feature type="region of interest" description="Disordered" evidence="1">
    <location>
        <begin position="447"/>
        <end position="546"/>
    </location>
</feature>
<reference evidence="2 3" key="1">
    <citation type="submission" date="2019-01" db="EMBL/GenBank/DDBJ databases">
        <title>A draft genome assembly of the solar-powered sea slug Elysia chlorotica.</title>
        <authorList>
            <person name="Cai H."/>
            <person name="Li Q."/>
            <person name="Fang X."/>
            <person name="Li J."/>
            <person name="Curtis N.E."/>
            <person name="Altenburger A."/>
            <person name="Shibata T."/>
            <person name="Feng M."/>
            <person name="Maeda T."/>
            <person name="Schwartz J.A."/>
            <person name="Shigenobu S."/>
            <person name="Lundholm N."/>
            <person name="Nishiyama T."/>
            <person name="Yang H."/>
            <person name="Hasebe M."/>
            <person name="Li S."/>
            <person name="Pierce S.K."/>
            <person name="Wang J."/>
        </authorList>
    </citation>
    <scope>NUCLEOTIDE SEQUENCE [LARGE SCALE GENOMIC DNA]</scope>
    <source>
        <strain evidence="2">EC2010</strain>
        <tissue evidence="2">Whole organism of an adult</tissue>
    </source>
</reference>
<feature type="region of interest" description="Disordered" evidence="1">
    <location>
        <begin position="326"/>
        <end position="351"/>
    </location>
</feature>
<feature type="region of interest" description="Disordered" evidence="1">
    <location>
        <begin position="213"/>
        <end position="233"/>
    </location>
</feature>
<feature type="compositionally biased region" description="Low complexity" evidence="1">
    <location>
        <begin position="534"/>
        <end position="546"/>
    </location>
</feature>
<feature type="region of interest" description="Disordered" evidence="1">
    <location>
        <begin position="143"/>
        <end position="181"/>
    </location>
</feature>
<feature type="compositionally biased region" description="Polar residues" evidence="1">
    <location>
        <begin position="253"/>
        <end position="276"/>
    </location>
</feature>
<dbReference type="AlphaFoldDB" id="A0A3S1BJE0"/>
<feature type="compositionally biased region" description="Basic and acidic residues" evidence="1">
    <location>
        <begin position="575"/>
        <end position="595"/>
    </location>
</feature>
<comment type="caution">
    <text evidence="2">The sequence shown here is derived from an EMBL/GenBank/DDBJ whole genome shotgun (WGS) entry which is preliminary data.</text>
</comment>
<feature type="compositionally biased region" description="Polar residues" evidence="1">
    <location>
        <begin position="392"/>
        <end position="404"/>
    </location>
</feature>
<protein>
    <submittedName>
        <fullName evidence="2">Uncharacterized protein</fullName>
    </submittedName>
</protein>
<dbReference type="OrthoDB" id="6163212at2759"/>
<feature type="compositionally biased region" description="Polar residues" evidence="1">
    <location>
        <begin position="61"/>
        <end position="73"/>
    </location>
</feature>
<feature type="region of interest" description="Disordered" evidence="1">
    <location>
        <begin position="643"/>
        <end position="666"/>
    </location>
</feature>
<gene>
    <name evidence="2" type="ORF">EGW08_010000</name>
</gene>
<feature type="region of interest" description="Disordered" evidence="1">
    <location>
        <begin position="373"/>
        <end position="413"/>
    </location>
</feature>
<feature type="compositionally biased region" description="Pro residues" evidence="1">
    <location>
        <begin position="649"/>
        <end position="665"/>
    </location>
</feature>
<feature type="compositionally biased region" description="Polar residues" evidence="1">
    <location>
        <begin position="480"/>
        <end position="496"/>
    </location>
</feature>
<feature type="region of interest" description="Disordered" evidence="1">
    <location>
        <begin position="252"/>
        <end position="306"/>
    </location>
</feature>
<evidence type="ECO:0000313" key="3">
    <source>
        <dbReference type="Proteomes" id="UP000271974"/>
    </source>
</evidence>
<dbReference type="Proteomes" id="UP000271974">
    <property type="component" value="Unassembled WGS sequence"/>
</dbReference>
<feature type="non-terminal residue" evidence="2">
    <location>
        <position position="1"/>
    </location>
</feature>
<proteinExistence type="predicted"/>